<dbReference type="Proteomes" id="UP000279833">
    <property type="component" value="Unassembled WGS sequence"/>
</dbReference>
<dbReference type="InterPro" id="IPR020894">
    <property type="entry name" value="Cadherin_CS"/>
</dbReference>
<dbReference type="GO" id="GO:0005886">
    <property type="term" value="C:plasma membrane"/>
    <property type="evidence" value="ECO:0007669"/>
    <property type="project" value="InterPro"/>
</dbReference>
<dbReference type="CDD" id="cd11304">
    <property type="entry name" value="Cadherin_repeat"/>
    <property type="match status" value="1"/>
</dbReference>
<dbReference type="GO" id="GO:0005509">
    <property type="term" value="F:calcium ion binding"/>
    <property type="evidence" value="ECO:0007669"/>
    <property type="project" value="UniProtKB-UniRule"/>
</dbReference>
<evidence type="ECO:0000313" key="8">
    <source>
        <dbReference type="EMBL" id="VDP75491.1"/>
    </source>
</evidence>
<dbReference type="InterPro" id="IPR002126">
    <property type="entry name" value="Cadherin-like_dom"/>
</dbReference>
<evidence type="ECO:0000256" key="5">
    <source>
        <dbReference type="PROSITE-ProRule" id="PRU00043"/>
    </source>
</evidence>
<feature type="domain" description="Cadherin" evidence="7">
    <location>
        <begin position="49"/>
        <end position="113"/>
    </location>
</feature>
<evidence type="ECO:0000313" key="10">
    <source>
        <dbReference type="WBParaSite" id="SCUD_0002145601-mRNA-1"/>
    </source>
</evidence>
<evidence type="ECO:0000256" key="2">
    <source>
        <dbReference type="ARBA" id="ARBA00022737"/>
    </source>
</evidence>
<dbReference type="AlphaFoldDB" id="A0A183L2A1"/>
<evidence type="ECO:0000256" key="1">
    <source>
        <dbReference type="ARBA" id="ARBA00004370"/>
    </source>
</evidence>
<dbReference type="EMBL" id="UZAK01046560">
    <property type="protein sequence ID" value="VDP75491.1"/>
    <property type="molecule type" value="Genomic_DNA"/>
</dbReference>
<keyword evidence="6" id="KW-0812">Transmembrane</keyword>
<dbReference type="InterPro" id="IPR015919">
    <property type="entry name" value="Cadherin-like_sf"/>
</dbReference>
<dbReference type="STRING" id="6186.A0A183L2A1"/>
<dbReference type="SMART" id="SM00112">
    <property type="entry name" value="CA"/>
    <property type="match status" value="1"/>
</dbReference>
<protein>
    <submittedName>
        <fullName evidence="10">CA domain-containing protein</fullName>
    </submittedName>
</protein>
<dbReference type="InterPro" id="IPR045609">
    <property type="entry name" value="DUF6451"/>
</dbReference>
<dbReference type="Pfam" id="PF20049">
    <property type="entry name" value="DUF6451"/>
    <property type="match status" value="1"/>
</dbReference>
<keyword evidence="2" id="KW-0677">Repeat</keyword>
<dbReference type="PROSITE" id="PS50268">
    <property type="entry name" value="CADHERIN_2"/>
    <property type="match status" value="1"/>
</dbReference>
<evidence type="ECO:0000256" key="6">
    <source>
        <dbReference type="SAM" id="Phobius"/>
    </source>
</evidence>
<proteinExistence type="predicted"/>
<evidence type="ECO:0000256" key="4">
    <source>
        <dbReference type="ARBA" id="ARBA00023136"/>
    </source>
</evidence>
<feature type="transmembrane region" description="Helical" evidence="6">
    <location>
        <begin position="316"/>
        <end position="344"/>
    </location>
</feature>
<keyword evidence="4 6" id="KW-0472">Membrane</keyword>
<gene>
    <name evidence="8" type="ORF">SCUD_LOCUS21454</name>
</gene>
<evidence type="ECO:0000256" key="3">
    <source>
        <dbReference type="ARBA" id="ARBA00022837"/>
    </source>
</evidence>
<keyword evidence="3 5" id="KW-0106">Calcium</keyword>
<dbReference type="PROSITE" id="PS00232">
    <property type="entry name" value="CADHERIN_1"/>
    <property type="match status" value="1"/>
</dbReference>
<reference evidence="8 9" key="2">
    <citation type="submission" date="2018-11" db="EMBL/GenBank/DDBJ databases">
        <authorList>
            <consortium name="Pathogen Informatics"/>
        </authorList>
    </citation>
    <scope>NUCLEOTIDE SEQUENCE [LARGE SCALE GENOMIC DNA]</scope>
    <source>
        <strain evidence="8">Dakar</strain>
        <strain evidence="9">Dakar, Senegal</strain>
    </source>
</reference>
<sequence>MVVTCSFRSTVNHIELIQRYKVKFVKVTQFILRFHQAVKCVEVSLKTMENTGIIYSRKILDREEIQQIPLIIIARNEKPKSKFSSIHLNRTIFYDEASVTINIIDQNDNAPIMLHHGEILKYNGGAEGGLHIQTKQLQQLSVVDLKYNINVKDPFNSCIEFPYYFADADEKENAQIDVTLETNPYFEFRLDHTIICKISKEDPPLGQYTVHVVARDRPTDPTKSLKRRYAVRIHIVNEQVSTIESQTNLLKNIDFDSPPVSRDTHSTKWLQPVRLNGKDKKDIDFEKRYPKIVSSTNNAYQSYQSTNILDESQQRYGLSTIAIVAALISVAGLLCLLLIGVVIAMKRIVPRTHNEIPTCNNPITLDREDLEDVKAFTYLGSIIDEQGESDADVKARIGKPTAAYLQLKNIWNSKQLSTSTKVTIFNTNVKTALLYGAET</sequence>
<dbReference type="GO" id="GO:0007156">
    <property type="term" value="P:homophilic cell adhesion via plasma membrane adhesion molecules"/>
    <property type="evidence" value="ECO:0007669"/>
    <property type="project" value="InterPro"/>
</dbReference>
<comment type="subcellular location">
    <subcellularLocation>
        <location evidence="1">Membrane</location>
    </subcellularLocation>
</comment>
<accession>A0A183L2A1</accession>
<keyword evidence="9" id="KW-1185">Reference proteome</keyword>
<dbReference type="PANTHER" id="PTHR47027">
    <property type="entry name" value="REVERSE TRANSCRIPTASE DOMAIN-CONTAINING PROTEIN"/>
    <property type="match status" value="1"/>
</dbReference>
<dbReference type="SUPFAM" id="SSF49313">
    <property type="entry name" value="Cadherin-like"/>
    <property type="match status" value="1"/>
</dbReference>
<keyword evidence="6" id="KW-1133">Transmembrane helix</keyword>
<organism evidence="10">
    <name type="scientific">Schistosoma curassoni</name>
    <dbReference type="NCBI Taxonomy" id="6186"/>
    <lineage>
        <taxon>Eukaryota</taxon>
        <taxon>Metazoa</taxon>
        <taxon>Spiralia</taxon>
        <taxon>Lophotrochozoa</taxon>
        <taxon>Platyhelminthes</taxon>
        <taxon>Trematoda</taxon>
        <taxon>Digenea</taxon>
        <taxon>Strigeidida</taxon>
        <taxon>Schistosomatoidea</taxon>
        <taxon>Schistosomatidae</taxon>
        <taxon>Schistosoma</taxon>
    </lineage>
</organism>
<reference evidence="10" key="1">
    <citation type="submission" date="2016-06" db="UniProtKB">
        <authorList>
            <consortium name="WormBaseParasite"/>
        </authorList>
    </citation>
    <scope>IDENTIFICATION</scope>
</reference>
<dbReference type="Gene3D" id="2.60.40.60">
    <property type="entry name" value="Cadherins"/>
    <property type="match status" value="1"/>
</dbReference>
<dbReference type="PANTHER" id="PTHR47027:SF25">
    <property type="entry name" value="REVERSE TRANSCRIPTASE DOMAIN-CONTAINING PROTEIN"/>
    <property type="match status" value="1"/>
</dbReference>
<dbReference type="PRINTS" id="PR00205">
    <property type="entry name" value="CADHERIN"/>
</dbReference>
<evidence type="ECO:0000313" key="9">
    <source>
        <dbReference type="Proteomes" id="UP000279833"/>
    </source>
</evidence>
<name>A0A183L2A1_9TREM</name>
<dbReference type="WBParaSite" id="SCUD_0002145601-mRNA-1">
    <property type="protein sequence ID" value="SCUD_0002145601-mRNA-1"/>
    <property type="gene ID" value="SCUD_0002145601"/>
</dbReference>
<evidence type="ECO:0000259" key="7">
    <source>
        <dbReference type="PROSITE" id="PS50268"/>
    </source>
</evidence>